<reference evidence="4 5" key="1">
    <citation type="submission" date="2016-07" db="EMBL/GenBank/DDBJ databases">
        <title>Pervasive Adenine N6-methylation of Active Genes in Fungi.</title>
        <authorList>
            <consortium name="DOE Joint Genome Institute"/>
            <person name="Mondo S.J."/>
            <person name="Dannebaum R.O."/>
            <person name="Kuo R.C."/>
            <person name="Labutti K."/>
            <person name="Haridas S."/>
            <person name="Kuo A."/>
            <person name="Salamov A."/>
            <person name="Ahrendt S.R."/>
            <person name="Lipzen A."/>
            <person name="Sullivan W."/>
            <person name="Andreopoulos W.B."/>
            <person name="Clum A."/>
            <person name="Lindquist E."/>
            <person name="Daum C."/>
            <person name="Ramamoorthy G.K."/>
            <person name="Gryganskyi A."/>
            <person name="Culley D."/>
            <person name="Magnuson J.K."/>
            <person name="James T.Y."/>
            <person name="O'Malley M.A."/>
            <person name="Stajich J.E."/>
            <person name="Spatafora J.W."/>
            <person name="Visel A."/>
            <person name="Grigoriev I.V."/>
        </authorList>
    </citation>
    <scope>NUCLEOTIDE SEQUENCE [LARGE SCALE GENOMIC DNA]</scope>
    <source>
        <strain evidence="4 5">CBS 931.73</strain>
    </source>
</reference>
<sequence>MSRITNAIVASLLFASTGLCQTAIGHPPISPTLRASIAIESPTNAPTLHDPIYDDSPRVPPSIIVAYVCSGVVFIGLMVALWYYRARKAAKSSERSRCLPYEEKGGDSVVTGPLGQKLAKFTPAALFRPKEVHGPRRTPSTTQLLQRSDSECTSVPQIRVEPSAKTKGVEGDLEFANTKSSGDFHQVW</sequence>
<feature type="compositionally biased region" description="Polar residues" evidence="1">
    <location>
        <begin position="138"/>
        <end position="156"/>
    </location>
</feature>
<keyword evidence="3" id="KW-0732">Signal</keyword>
<evidence type="ECO:0000256" key="3">
    <source>
        <dbReference type="SAM" id="SignalP"/>
    </source>
</evidence>
<evidence type="ECO:0000313" key="5">
    <source>
        <dbReference type="Proteomes" id="UP000193498"/>
    </source>
</evidence>
<proteinExistence type="predicted"/>
<evidence type="ECO:0000313" key="4">
    <source>
        <dbReference type="EMBL" id="ORY04991.1"/>
    </source>
</evidence>
<organism evidence="4 5">
    <name type="scientific">Basidiobolus meristosporus CBS 931.73</name>
    <dbReference type="NCBI Taxonomy" id="1314790"/>
    <lineage>
        <taxon>Eukaryota</taxon>
        <taxon>Fungi</taxon>
        <taxon>Fungi incertae sedis</taxon>
        <taxon>Zoopagomycota</taxon>
        <taxon>Entomophthoromycotina</taxon>
        <taxon>Basidiobolomycetes</taxon>
        <taxon>Basidiobolales</taxon>
        <taxon>Basidiobolaceae</taxon>
        <taxon>Basidiobolus</taxon>
    </lineage>
</organism>
<feature type="region of interest" description="Disordered" evidence="1">
    <location>
        <begin position="131"/>
        <end position="188"/>
    </location>
</feature>
<feature type="transmembrane region" description="Helical" evidence="2">
    <location>
        <begin position="63"/>
        <end position="84"/>
    </location>
</feature>
<name>A0A1Y1Z3Y0_9FUNG</name>
<feature type="chain" id="PRO_5012056229" description="Transmembrane protein" evidence="3">
    <location>
        <begin position="26"/>
        <end position="188"/>
    </location>
</feature>
<keyword evidence="2" id="KW-0472">Membrane</keyword>
<evidence type="ECO:0000256" key="2">
    <source>
        <dbReference type="SAM" id="Phobius"/>
    </source>
</evidence>
<dbReference type="InParanoid" id="A0A1Y1Z3Y0"/>
<dbReference type="EMBL" id="MCFE01000029">
    <property type="protein sequence ID" value="ORY04991.1"/>
    <property type="molecule type" value="Genomic_DNA"/>
</dbReference>
<evidence type="ECO:0008006" key="6">
    <source>
        <dbReference type="Google" id="ProtNLM"/>
    </source>
</evidence>
<evidence type="ECO:0000256" key="1">
    <source>
        <dbReference type="SAM" id="MobiDB-lite"/>
    </source>
</evidence>
<protein>
    <recommendedName>
        <fullName evidence="6">Transmembrane protein</fullName>
    </recommendedName>
</protein>
<accession>A0A1Y1Z3Y0</accession>
<comment type="caution">
    <text evidence="4">The sequence shown here is derived from an EMBL/GenBank/DDBJ whole genome shotgun (WGS) entry which is preliminary data.</text>
</comment>
<gene>
    <name evidence="4" type="ORF">K493DRAFT_311136</name>
</gene>
<feature type="signal peptide" evidence="3">
    <location>
        <begin position="1"/>
        <end position="25"/>
    </location>
</feature>
<keyword evidence="5" id="KW-1185">Reference proteome</keyword>
<feature type="compositionally biased region" description="Polar residues" evidence="1">
    <location>
        <begin position="177"/>
        <end position="188"/>
    </location>
</feature>
<dbReference type="AlphaFoldDB" id="A0A1Y1Z3Y0"/>
<dbReference type="Proteomes" id="UP000193498">
    <property type="component" value="Unassembled WGS sequence"/>
</dbReference>
<keyword evidence="2" id="KW-0812">Transmembrane</keyword>
<keyword evidence="2" id="KW-1133">Transmembrane helix</keyword>